<name>A0A1G1KVJ0_9BACT</name>
<sequence>MRLTHQSGFSLVEVMLATLVLSVGLVTIYRPLLSALDAVEYGDARLEMNRLISNQICEWEQIVFQTGRPMTNQKGVLIGSKKAFQYYADIKSIDSNPILQHAKVTMTWEGLGRKKQATRDFYVGGTPVETTA</sequence>
<keyword evidence="1" id="KW-0472">Membrane</keyword>
<protein>
    <recommendedName>
        <fullName evidence="4">Type II secretion system protein GspI C-terminal domain-containing protein</fullName>
    </recommendedName>
</protein>
<evidence type="ECO:0000313" key="2">
    <source>
        <dbReference type="EMBL" id="OGW96917.1"/>
    </source>
</evidence>
<feature type="transmembrane region" description="Helical" evidence="1">
    <location>
        <begin position="7"/>
        <end position="29"/>
    </location>
</feature>
<keyword evidence="1" id="KW-1133">Transmembrane helix</keyword>
<keyword evidence="1" id="KW-0812">Transmembrane</keyword>
<dbReference type="InterPro" id="IPR012902">
    <property type="entry name" value="N_methyl_site"/>
</dbReference>
<organism evidence="2 3">
    <name type="scientific">Candidatus Danuiimicrobium aquiferis</name>
    <dbReference type="NCBI Taxonomy" id="1801832"/>
    <lineage>
        <taxon>Bacteria</taxon>
        <taxon>Pseudomonadati</taxon>
        <taxon>Candidatus Omnitrophota</taxon>
        <taxon>Candidatus Danuiimicrobium</taxon>
    </lineage>
</organism>
<evidence type="ECO:0000256" key="1">
    <source>
        <dbReference type="SAM" id="Phobius"/>
    </source>
</evidence>
<dbReference type="Pfam" id="PF07963">
    <property type="entry name" value="N_methyl"/>
    <property type="match status" value="1"/>
</dbReference>
<dbReference type="PROSITE" id="PS00409">
    <property type="entry name" value="PROKAR_NTER_METHYL"/>
    <property type="match status" value="1"/>
</dbReference>
<gene>
    <name evidence="2" type="ORF">A3G33_02850</name>
</gene>
<dbReference type="AlphaFoldDB" id="A0A1G1KVJ0"/>
<evidence type="ECO:0008006" key="4">
    <source>
        <dbReference type="Google" id="ProtNLM"/>
    </source>
</evidence>
<evidence type="ECO:0000313" key="3">
    <source>
        <dbReference type="Proteomes" id="UP000178187"/>
    </source>
</evidence>
<dbReference type="Proteomes" id="UP000178187">
    <property type="component" value="Unassembled WGS sequence"/>
</dbReference>
<reference evidence="2 3" key="1">
    <citation type="journal article" date="2016" name="Nat. Commun.">
        <title>Thousands of microbial genomes shed light on interconnected biogeochemical processes in an aquifer system.</title>
        <authorList>
            <person name="Anantharaman K."/>
            <person name="Brown C.T."/>
            <person name="Hug L.A."/>
            <person name="Sharon I."/>
            <person name="Castelle C.J."/>
            <person name="Probst A.J."/>
            <person name="Thomas B.C."/>
            <person name="Singh A."/>
            <person name="Wilkins M.J."/>
            <person name="Karaoz U."/>
            <person name="Brodie E.L."/>
            <person name="Williams K.H."/>
            <person name="Hubbard S.S."/>
            <person name="Banfield J.F."/>
        </authorList>
    </citation>
    <scope>NUCLEOTIDE SEQUENCE [LARGE SCALE GENOMIC DNA]</scope>
</reference>
<accession>A0A1G1KVJ0</accession>
<dbReference type="NCBIfam" id="TIGR02532">
    <property type="entry name" value="IV_pilin_GFxxxE"/>
    <property type="match status" value="1"/>
</dbReference>
<proteinExistence type="predicted"/>
<dbReference type="EMBL" id="MHFR01000045">
    <property type="protein sequence ID" value="OGW96917.1"/>
    <property type="molecule type" value="Genomic_DNA"/>
</dbReference>
<comment type="caution">
    <text evidence="2">The sequence shown here is derived from an EMBL/GenBank/DDBJ whole genome shotgun (WGS) entry which is preliminary data.</text>
</comment>